<proteinExistence type="inferred from homology"/>
<dbReference type="CDD" id="cd00851">
    <property type="entry name" value="MTH1175"/>
    <property type="match status" value="1"/>
</dbReference>
<dbReference type="EMBL" id="JACRSZ010000009">
    <property type="protein sequence ID" value="MBC8573361.1"/>
    <property type="molecule type" value="Genomic_DNA"/>
</dbReference>
<evidence type="ECO:0000256" key="1">
    <source>
        <dbReference type="ARBA" id="ARBA00009350"/>
    </source>
</evidence>
<evidence type="ECO:0000259" key="2">
    <source>
        <dbReference type="Pfam" id="PF02579"/>
    </source>
</evidence>
<dbReference type="SUPFAM" id="SSF88659">
    <property type="entry name" value="Sigma3 and sigma4 domains of RNA polymerase sigma factors"/>
    <property type="match status" value="1"/>
</dbReference>
<accession>A0ABR7NAD9</accession>
<feature type="domain" description="Dinitrogenase iron-molybdenum cofactor biosynthesis" evidence="2">
    <location>
        <begin position="134"/>
        <end position="221"/>
    </location>
</feature>
<dbReference type="InterPro" id="IPR013324">
    <property type="entry name" value="RNA_pol_sigma_r3/r4-like"/>
</dbReference>
<comment type="caution">
    <text evidence="3">The sequence shown here is derived from an EMBL/GenBank/DDBJ whole genome shotgun (WGS) entry which is preliminary data.</text>
</comment>
<organism evidence="3 4">
    <name type="scientific">Jingyaoa shaoxingensis</name>
    <dbReference type="NCBI Taxonomy" id="2763671"/>
    <lineage>
        <taxon>Bacteria</taxon>
        <taxon>Bacillati</taxon>
        <taxon>Bacillota</taxon>
        <taxon>Clostridia</taxon>
        <taxon>Lachnospirales</taxon>
        <taxon>Lachnospiraceae</taxon>
        <taxon>Jingyaoa</taxon>
    </lineage>
</organism>
<dbReference type="SUPFAM" id="SSF53146">
    <property type="entry name" value="Nitrogenase accessory factor-like"/>
    <property type="match status" value="1"/>
</dbReference>
<dbReference type="Pfam" id="PF02579">
    <property type="entry name" value="Nitro_FeMo-Co"/>
    <property type="match status" value="1"/>
</dbReference>
<gene>
    <name evidence="3" type="ORF">H8716_09755</name>
</gene>
<dbReference type="Gene3D" id="1.10.10.10">
    <property type="entry name" value="Winged helix-like DNA-binding domain superfamily/Winged helix DNA-binding domain"/>
    <property type="match status" value="1"/>
</dbReference>
<dbReference type="InterPro" id="IPR036105">
    <property type="entry name" value="DiNase_FeMo-co_biosyn_sf"/>
</dbReference>
<dbReference type="Gene3D" id="3.30.420.130">
    <property type="entry name" value="Dinitrogenase iron-molybdenum cofactor biosynthesis domain"/>
    <property type="match status" value="1"/>
</dbReference>
<dbReference type="InterPro" id="IPR033913">
    <property type="entry name" value="MTH1175_dom"/>
</dbReference>
<reference evidence="3 4" key="1">
    <citation type="submission" date="2020-08" db="EMBL/GenBank/DDBJ databases">
        <title>Genome public.</title>
        <authorList>
            <person name="Liu C."/>
            <person name="Sun Q."/>
        </authorList>
    </citation>
    <scope>NUCLEOTIDE SEQUENCE [LARGE SCALE GENOMIC DNA]</scope>
    <source>
        <strain evidence="3 4">NSJ-46</strain>
    </source>
</reference>
<dbReference type="PANTHER" id="PTHR37478">
    <property type="match status" value="1"/>
</dbReference>
<evidence type="ECO:0000313" key="3">
    <source>
        <dbReference type="EMBL" id="MBC8573361.1"/>
    </source>
</evidence>
<dbReference type="Pfam" id="PF02001">
    <property type="entry name" value="DUF134"/>
    <property type="match status" value="1"/>
</dbReference>
<dbReference type="RefSeq" id="WP_249308523.1">
    <property type="nucleotide sequence ID" value="NZ_JACRSZ010000009.1"/>
</dbReference>
<protein>
    <submittedName>
        <fullName evidence="3">DUF134 domain-containing protein</fullName>
    </submittedName>
</protein>
<dbReference type="Proteomes" id="UP000657421">
    <property type="component" value="Unassembled WGS sequence"/>
</dbReference>
<comment type="similarity">
    <text evidence="1">Belongs to the UPF0251 family.</text>
</comment>
<dbReference type="InterPro" id="IPR003731">
    <property type="entry name" value="Di-Nase_FeMo-co_biosynth"/>
</dbReference>
<evidence type="ECO:0000313" key="4">
    <source>
        <dbReference type="Proteomes" id="UP000657421"/>
    </source>
</evidence>
<dbReference type="InterPro" id="IPR036388">
    <property type="entry name" value="WH-like_DNA-bd_sf"/>
</dbReference>
<sequence length="252" mass="28061">MARPTKKRRICGRPKYCSFSAGSYEQNQERIVMSLDEFECIRLIDYEGITQEECAEQINMDRTSVTLMYARARKKLAECLVTGKELRIEGGNYEFCPGNLECCRRRMTAGNRCLGRMSEEWRKQKMVIAVTYENGQVFQHFGHSEYFKIYEVEDGKIVKSEVYDTNGQGHGALAGFLKNYSVNVLICGGIGGGARTALAQQGIELYPGVSGSADEAVKALIEGSLSYDPDTVCNHHGEGQEHTCGEHGCGNH</sequence>
<name>A0ABR7NAD9_9FIRM</name>
<dbReference type="PANTHER" id="PTHR37478:SF2">
    <property type="entry name" value="UPF0251 PROTEIN TK0562"/>
    <property type="match status" value="1"/>
</dbReference>
<keyword evidence="4" id="KW-1185">Reference proteome</keyword>
<dbReference type="InterPro" id="IPR002852">
    <property type="entry name" value="UPF0251"/>
</dbReference>